<organism evidence="1 2">
    <name type="scientific">candidate division KSB3 bacterium</name>
    <dbReference type="NCBI Taxonomy" id="2044937"/>
    <lineage>
        <taxon>Bacteria</taxon>
        <taxon>candidate division KSB3</taxon>
    </lineage>
</organism>
<accession>A0A9D5JXV9</accession>
<dbReference type="Proteomes" id="UP000649604">
    <property type="component" value="Unassembled WGS sequence"/>
</dbReference>
<sequence length="57" mass="6085">MSLVVSLRVPDGIVVAADSLSTAQNLLQFAAQNIELTCPSCHEKISGQELRLPPIPI</sequence>
<dbReference type="AlphaFoldDB" id="A0A9D5JXV9"/>
<evidence type="ECO:0000313" key="2">
    <source>
        <dbReference type="Proteomes" id="UP000649604"/>
    </source>
</evidence>
<name>A0A9D5JXV9_9BACT</name>
<reference evidence="1" key="1">
    <citation type="submission" date="2019-11" db="EMBL/GenBank/DDBJ databases">
        <title>Microbial mats filling the niche in hypersaline microbial mats.</title>
        <authorList>
            <person name="Wong H.L."/>
            <person name="Macleod F.I."/>
            <person name="White R.A. III"/>
            <person name="Burns B.P."/>
        </authorList>
    </citation>
    <scope>NUCLEOTIDE SEQUENCE</scope>
    <source>
        <strain evidence="1">Rbin_158</strain>
    </source>
</reference>
<proteinExistence type="predicted"/>
<dbReference type="EMBL" id="WJJP01000560">
    <property type="protein sequence ID" value="MBD3326319.1"/>
    <property type="molecule type" value="Genomic_DNA"/>
</dbReference>
<evidence type="ECO:0000313" key="1">
    <source>
        <dbReference type="EMBL" id="MBD3326319.1"/>
    </source>
</evidence>
<comment type="caution">
    <text evidence="1">The sequence shown here is derived from an EMBL/GenBank/DDBJ whole genome shotgun (WGS) entry which is preliminary data.</text>
</comment>
<gene>
    <name evidence="1" type="ORF">GF339_17170</name>
</gene>
<feature type="non-terminal residue" evidence="1">
    <location>
        <position position="57"/>
    </location>
</feature>
<protein>
    <submittedName>
        <fullName evidence="1">Uncharacterized protein</fullName>
    </submittedName>
</protein>